<feature type="compositionally biased region" description="Basic residues" evidence="12">
    <location>
        <begin position="974"/>
        <end position="984"/>
    </location>
</feature>
<dbReference type="STRING" id="48709.A0A1D2M8N0"/>
<evidence type="ECO:0000313" key="14">
    <source>
        <dbReference type="EMBL" id="ODM89292.1"/>
    </source>
</evidence>
<proteinExistence type="predicted"/>
<evidence type="ECO:0000256" key="1">
    <source>
        <dbReference type="ARBA" id="ARBA00004123"/>
    </source>
</evidence>
<dbReference type="Gene3D" id="3.30.160.60">
    <property type="entry name" value="Classic Zinc Finger"/>
    <property type="match status" value="6"/>
</dbReference>
<dbReference type="PROSITE" id="PS00028">
    <property type="entry name" value="ZINC_FINGER_C2H2_1"/>
    <property type="match status" value="10"/>
</dbReference>
<dbReference type="FunFam" id="3.30.160.60:FF:000213">
    <property type="entry name" value="Zinc finger protein 624"/>
    <property type="match status" value="1"/>
</dbReference>
<dbReference type="GO" id="GO:0005634">
    <property type="term" value="C:nucleus"/>
    <property type="evidence" value="ECO:0007669"/>
    <property type="project" value="UniProtKB-SubCell"/>
</dbReference>
<feature type="coiled-coil region" evidence="11">
    <location>
        <begin position="1087"/>
        <end position="1114"/>
    </location>
</feature>
<evidence type="ECO:0000259" key="13">
    <source>
        <dbReference type="PROSITE" id="PS50157"/>
    </source>
</evidence>
<dbReference type="PANTHER" id="PTHR24379">
    <property type="entry name" value="KRAB AND ZINC FINGER DOMAIN-CONTAINING"/>
    <property type="match status" value="1"/>
</dbReference>
<keyword evidence="8" id="KW-0804">Transcription</keyword>
<feature type="domain" description="C2H2-type" evidence="13">
    <location>
        <begin position="913"/>
        <end position="940"/>
    </location>
</feature>
<evidence type="ECO:0000256" key="9">
    <source>
        <dbReference type="ARBA" id="ARBA00023242"/>
    </source>
</evidence>
<dbReference type="InterPro" id="IPR036236">
    <property type="entry name" value="Znf_C2H2_sf"/>
</dbReference>
<feature type="region of interest" description="Disordered" evidence="12">
    <location>
        <begin position="58"/>
        <end position="77"/>
    </location>
</feature>
<evidence type="ECO:0000313" key="15">
    <source>
        <dbReference type="Proteomes" id="UP000094527"/>
    </source>
</evidence>
<keyword evidence="7" id="KW-0238">DNA-binding</keyword>
<feature type="region of interest" description="Disordered" evidence="12">
    <location>
        <begin position="972"/>
        <end position="993"/>
    </location>
</feature>
<reference evidence="14 15" key="1">
    <citation type="journal article" date="2016" name="Genome Biol. Evol.">
        <title>Gene Family Evolution Reflects Adaptation to Soil Environmental Stressors in the Genome of the Collembolan Orchesella cincta.</title>
        <authorList>
            <person name="Faddeeva-Vakhrusheva A."/>
            <person name="Derks M.F."/>
            <person name="Anvar S.Y."/>
            <person name="Agamennone V."/>
            <person name="Suring W."/>
            <person name="Smit S."/>
            <person name="van Straalen N.M."/>
            <person name="Roelofs D."/>
        </authorList>
    </citation>
    <scope>NUCLEOTIDE SEQUENCE [LARGE SCALE GENOMIC DNA]</scope>
    <source>
        <tissue evidence="14">Mixed pool</tissue>
    </source>
</reference>
<evidence type="ECO:0000256" key="3">
    <source>
        <dbReference type="ARBA" id="ARBA00022737"/>
    </source>
</evidence>
<keyword evidence="11" id="KW-0175">Coiled coil</keyword>
<dbReference type="EMBL" id="LJIJ01002748">
    <property type="protein sequence ID" value="ODM89292.1"/>
    <property type="molecule type" value="Genomic_DNA"/>
</dbReference>
<comment type="caution">
    <text evidence="14">The sequence shown here is derived from an EMBL/GenBank/DDBJ whole genome shotgun (WGS) entry which is preliminary data.</text>
</comment>
<feature type="domain" description="C2H2-type" evidence="13">
    <location>
        <begin position="1432"/>
        <end position="1460"/>
    </location>
</feature>
<protein>
    <submittedName>
        <fullName evidence="14">Putative zinc finger protein</fullName>
    </submittedName>
</protein>
<comment type="subcellular location">
    <subcellularLocation>
        <location evidence="1">Nucleus</location>
    </subcellularLocation>
</comment>
<keyword evidence="4 10" id="KW-0863">Zinc-finger</keyword>
<dbReference type="SUPFAM" id="SSF57667">
    <property type="entry name" value="beta-beta-alpha zinc fingers"/>
    <property type="match status" value="1"/>
</dbReference>
<dbReference type="PANTHER" id="PTHR24379:SF121">
    <property type="entry name" value="C2H2-TYPE DOMAIN-CONTAINING PROTEIN"/>
    <property type="match status" value="1"/>
</dbReference>
<evidence type="ECO:0000256" key="12">
    <source>
        <dbReference type="SAM" id="MobiDB-lite"/>
    </source>
</evidence>
<feature type="domain" description="C2H2-type" evidence="13">
    <location>
        <begin position="943"/>
        <end position="971"/>
    </location>
</feature>
<evidence type="ECO:0000256" key="5">
    <source>
        <dbReference type="ARBA" id="ARBA00022833"/>
    </source>
</evidence>
<feature type="region of interest" description="Disordered" evidence="12">
    <location>
        <begin position="1170"/>
        <end position="1205"/>
    </location>
</feature>
<dbReference type="SMART" id="SM00355">
    <property type="entry name" value="ZnF_C2H2"/>
    <property type="match status" value="23"/>
</dbReference>
<keyword evidence="3" id="KW-0677">Repeat</keyword>
<evidence type="ECO:0000256" key="7">
    <source>
        <dbReference type="ARBA" id="ARBA00023125"/>
    </source>
</evidence>
<dbReference type="Proteomes" id="UP000094527">
    <property type="component" value="Unassembled WGS sequence"/>
</dbReference>
<keyword evidence="9" id="KW-0539">Nucleus</keyword>
<accession>A0A1D2M8N0</accession>
<dbReference type="InterPro" id="IPR013087">
    <property type="entry name" value="Znf_C2H2_type"/>
</dbReference>
<evidence type="ECO:0000256" key="11">
    <source>
        <dbReference type="SAM" id="Coils"/>
    </source>
</evidence>
<evidence type="ECO:0000256" key="4">
    <source>
        <dbReference type="ARBA" id="ARBA00022771"/>
    </source>
</evidence>
<name>A0A1D2M8N0_ORCCI</name>
<gene>
    <name evidence="14" type="ORF">Ocin01_17390</name>
</gene>
<evidence type="ECO:0000256" key="10">
    <source>
        <dbReference type="PROSITE-ProRule" id="PRU00042"/>
    </source>
</evidence>
<keyword evidence="6" id="KW-0805">Transcription regulation</keyword>
<dbReference type="Pfam" id="PF00096">
    <property type="entry name" value="zf-C2H2"/>
    <property type="match status" value="2"/>
</dbReference>
<keyword evidence="15" id="KW-1185">Reference proteome</keyword>
<organism evidence="14 15">
    <name type="scientific">Orchesella cincta</name>
    <name type="common">Springtail</name>
    <name type="synonym">Podura cincta</name>
    <dbReference type="NCBI Taxonomy" id="48709"/>
    <lineage>
        <taxon>Eukaryota</taxon>
        <taxon>Metazoa</taxon>
        <taxon>Ecdysozoa</taxon>
        <taxon>Arthropoda</taxon>
        <taxon>Hexapoda</taxon>
        <taxon>Collembola</taxon>
        <taxon>Entomobryomorpha</taxon>
        <taxon>Entomobryoidea</taxon>
        <taxon>Orchesellidae</taxon>
        <taxon>Orchesellinae</taxon>
        <taxon>Orchesella</taxon>
    </lineage>
</organism>
<keyword evidence="2" id="KW-0479">Metal-binding</keyword>
<dbReference type="GO" id="GO:0003677">
    <property type="term" value="F:DNA binding"/>
    <property type="evidence" value="ECO:0007669"/>
    <property type="project" value="UniProtKB-KW"/>
</dbReference>
<dbReference type="GO" id="GO:0008270">
    <property type="term" value="F:zinc ion binding"/>
    <property type="evidence" value="ECO:0007669"/>
    <property type="project" value="UniProtKB-KW"/>
</dbReference>
<evidence type="ECO:0000256" key="2">
    <source>
        <dbReference type="ARBA" id="ARBA00022723"/>
    </source>
</evidence>
<feature type="domain" description="C2H2-type" evidence="13">
    <location>
        <begin position="809"/>
        <end position="836"/>
    </location>
</feature>
<evidence type="ECO:0000256" key="8">
    <source>
        <dbReference type="ARBA" id="ARBA00023163"/>
    </source>
</evidence>
<keyword evidence="5" id="KW-0862">Zinc</keyword>
<feature type="compositionally biased region" description="Polar residues" evidence="12">
    <location>
        <begin position="1170"/>
        <end position="1184"/>
    </location>
</feature>
<evidence type="ECO:0000256" key="6">
    <source>
        <dbReference type="ARBA" id="ARBA00023015"/>
    </source>
</evidence>
<dbReference type="OrthoDB" id="6359816at2759"/>
<sequence length="1529" mass="175769">MFRSYISSPSLFKEGDIQAKAKYEAYLEAIQVRKRQLTRKPKLISMTEQDCCISEESHNPTQYQYSPEDPESDLDQDQEKEVSYGCPHCPNLSTFPNVFSYAGHIIFHFVQQCRVYLPSDSTKLETHWKRFHSEIQLTDAESRFHQVKFQPVDEPLQCYRCWQTFYAPSERDFHMKTEHQRLPDKKFDCVTCEEKFMSLIELILHRVKEHAEIFKFSCPVCPQQFKAGNGVDEASLKNHIASVHSSMEIPLVKPCPLCGQMFFDSATWHEELDSHILNAHSRFLKTVFPCNKCKRTFTTAFARQLHTCPGMPEEPKSEPKMYSCAACPNLLQKMNDEQFQSHLAFHFERPFRCFLCKQHFSEDKAKQVQHWKEWHKNVPVEQSHFEKVEVERANLHPKSFKCPVCSMSFKNITSDGKEFLDEPALYKHMDIHHTSLLSSCKLKACKYCGLVFTGTVDYFPNFITHKRKCHGFGSSATCHICDDDFVTSALLHKHLSTAHQQTSLLTCDFCPFEAENCDYEGMYQHKLARHGIAKKHAPPLKSSAKAAPNLLRKTNAALNIQHPASKSPLVAARETEKILKPCLNKKLEATEEESRTQYSCPMCPQLAPMSVFAFFQHIAFHQQRPNKCTECQIYLPSSDDAINTHWNESHTDSPTTPRTTLISLKLGNVWEAWECRFCDNKLSSDDERELHEAKLHRKGVVSKTVYLCASCPKSFCSMLNWQFHRVLAHPSDFELSCFYCNERFPIMTNEGVEILDSNARKQHVLKEHSSLPSIPQFDVCRFCGQCFSGFIALSSHLQEEHKVDEDNLFQCSMCSSSFKHPEEFHAHVKNHQQDPHPVQICDVCGWTCNNSSRKRSESELRFHQHRFRQHGILPPDKFPVLKCDVEGCPFQTVNPQLFKNHKGIHLPQSERPYQCKECEKGFSDGSKLNVHMNIHKNANSKPFQCELCGNSFAVRNYLYIHMRLSHEGRFFPSTHKKKKSRKKTIQSSTDSPSQAECMNLILVGNNGSENQETVPNSTCTVSCCPVCGEETPTEASSNATNTGRFVKEPEFAKVFPCFLRVFEVKDPPWFEKAFVFCSECCRQLTVVSELEEVMKEVERRLKESEKVVQDKLKSSESKFQSSGVYGRDQRYWKVRGEFLSRGKSDGCKEKYLNPYRLQLLPYSHLQKNNRSTCTSYPSTSSGIQPDNPVPRPKRYRAPPKRFNPDEIYTSKKKRRNEPSIETGRRASTIPQDVEQIVKVEADEPLLEEEEEVELYQILDEMDPEQMENVSALPSTFASDPLAFAQQLDGGVVEYIKVEMNPEDDRPTLPQNPKDKSLPRILRKRTPRACISDFNFDTLNVQPSQREDDTLPTYHKVRTLPRVLSKPTLNVQLSTSQEDDGPDELQYHSTLLTKLTDGSSGYHCCKCKAKLPSLEAAKTHVKKEHSTRSTLHRRCVICDEDFETKSQLGAHILEVHQSQENYDKLVAEKAKEQASLWLTPGKPEVIHHGIRLFKVGDGKQYQCSACDAIIPIRNPFQERNSELPRSSEPH</sequence>
<dbReference type="PROSITE" id="PS50157">
    <property type="entry name" value="ZINC_FINGER_C2H2_2"/>
    <property type="match status" value="4"/>
</dbReference>